<dbReference type="InterPro" id="IPR007197">
    <property type="entry name" value="rSAM"/>
</dbReference>
<dbReference type="SFLD" id="SFLDG01064">
    <property type="entry name" value="F420__menaquinone_cofactor_bio"/>
    <property type="match status" value="1"/>
</dbReference>
<dbReference type="SUPFAM" id="SSF102114">
    <property type="entry name" value="Radical SAM enzymes"/>
    <property type="match status" value="1"/>
</dbReference>
<dbReference type="InterPro" id="IPR006638">
    <property type="entry name" value="Elp3/MiaA/NifB-like_rSAM"/>
</dbReference>
<protein>
    <recommendedName>
        <fullName evidence="6">Aminodeoxyfutalosine synthase</fullName>
        <shortName evidence="6">AFL synthase</shortName>
        <shortName evidence="6">Aminofutalosine synthase</shortName>
        <ecNumber evidence="6">2.5.1.120</ecNumber>
    </recommendedName>
    <alternativeName>
        <fullName evidence="6">Menaquinone biosynthetic enzyme MqnE</fullName>
    </alternativeName>
</protein>
<dbReference type="PANTHER" id="PTHR43076:SF7">
    <property type="entry name" value="AMINODEOXYFUTALOSINE SYNTHASE"/>
    <property type="match status" value="1"/>
</dbReference>
<dbReference type="InterPro" id="IPR034405">
    <property type="entry name" value="F420"/>
</dbReference>
<dbReference type="InterPro" id="IPR013785">
    <property type="entry name" value="Aldolase_TIM"/>
</dbReference>
<feature type="binding site" evidence="6 7">
    <location>
        <position position="70"/>
    </location>
    <ligand>
        <name>[4Fe-4S] cluster</name>
        <dbReference type="ChEBI" id="CHEBI:49883"/>
        <note>4Fe-4S-S-AdoMet</note>
    </ligand>
</feature>
<dbReference type="NCBIfam" id="TIGR00423">
    <property type="entry name" value="CofH family radical SAM protein"/>
    <property type="match status" value="1"/>
</dbReference>
<feature type="binding site" evidence="8">
    <location>
        <position position="183"/>
    </location>
    <ligand>
        <name>S-adenosyl-L-methionine</name>
        <dbReference type="ChEBI" id="CHEBI:59789"/>
    </ligand>
</feature>
<evidence type="ECO:0000313" key="10">
    <source>
        <dbReference type="EMBL" id="RZD14198.1"/>
    </source>
</evidence>
<evidence type="ECO:0000256" key="1">
    <source>
        <dbReference type="ARBA" id="ARBA00022485"/>
    </source>
</evidence>
<keyword evidence="1 6" id="KW-0004">4Fe-4S</keyword>
<evidence type="ECO:0000313" key="11">
    <source>
        <dbReference type="Proteomes" id="UP000320813"/>
    </source>
</evidence>
<dbReference type="EMBL" id="SGBD01000004">
    <property type="protein sequence ID" value="RZD14198.1"/>
    <property type="molecule type" value="Genomic_DNA"/>
</dbReference>
<dbReference type="InterPro" id="IPR022432">
    <property type="entry name" value="MqnE"/>
</dbReference>
<keyword evidence="2 6" id="KW-0949">S-adenosyl-L-methionine</keyword>
<feature type="binding site" evidence="6 7">
    <location>
        <position position="77"/>
    </location>
    <ligand>
        <name>[4Fe-4S] cluster</name>
        <dbReference type="ChEBI" id="CHEBI:49883"/>
        <note>4Fe-4S-S-AdoMet</note>
    </ligand>
</feature>
<evidence type="ECO:0000256" key="3">
    <source>
        <dbReference type="ARBA" id="ARBA00022723"/>
    </source>
</evidence>
<dbReference type="PIRSF" id="PIRSF004762">
    <property type="entry name" value="CHP00423"/>
    <property type="match status" value="1"/>
</dbReference>
<name>A0A519BAG1_9DELT</name>
<comment type="caution">
    <text evidence="10">The sequence shown here is derived from an EMBL/GenBank/DDBJ whole genome shotgun (WGS) entry which is preliminary data.</text>
</comment>
<feature type="binding site" evidence="6 7">
    <location>
        <position position="74"/>
    </location>
    <ligand>
        <name>[4Fe-4S] cluster</name>
        <dbReference type="ChEBI" id="CHEBI:49883"/>
        <note>4Fe-4S-S-AdoMet</note>
    </ligand>
</feature>
<evidence type="ECO:0000256" key="2">
    <source>
        <dbReference type="ARBA" id="ARBA00022691"/>
    </source>
</evidence>
<dbReference type="PROSITE" id="PS51918">
    <property type="entry name" value="RADICAL_SAM"/>
    <property type="match status" value="1"/>
</dbReference>
<dbReference type="GO" id="GO:0051539">
    <property type="term" value="F:4 iron, 4 sulfur cluster binding"/>
    <property type="evidence" value="ECO:0007669"/>
    <property type="project" value="UniProtKB-KW"/>
</dbReference>
<keyword evidence="6" id="KW-0474">Menaquinone biosynthesis</keyword>
<dbReference type="PANTHER" id="PTHR43076">
    <property type="entry name" value="FO SYNTHASE (COFH)"/>
    <property type="match status" value="1"/>
</dbReference>
<dbReference type="HAMAP" id="MF_00993">
    <property type="entry name" value="MqnE"/>
    <property type="match status" value="1"/>
</dbReference>
<dbReference type="InterPro" id="IPR020050">
    <property type="entry name" value="FO_synthase_su2"/>
</dbReference>
<dbReference type="CDD" id="cd01335">
    <property type="entry name" value="Radical_SAM"/>
    <property type="match status" value="1"/>
</dbReference>
<comment type="catalytic activity">
    <reaction evidence="6">
        <text>3-[(1-carboxyvinyl)-oxy]benzoate + S-adenosyl-L-methionine + H2O = 6-amino-6-deoxyfutalosine + hydrogencarbonate + L-methionine + H(+)</text>
        <dbReference type="Rhea" id="RHEA:33075"/>
        <dbReference type="ChEBI" id="CHEBI:15377"/>
        <dbReference type="ChEBI" id="CHEBI:15378"/>
        <dbReference type="ChEBI" id="CHEBI:17544"/>
        <dbReference type="ChEBI" id="CHEBI:57844"/>
        <dbReference type="ChEBI" id="CHEBI:59789"/>
        <dbReference type="ChEBI" id="CHEBI:64286"/>
        <dbReference type="ChEBI" id="CHEBI:76981"/>
        <dbReference type="EC" id="2.5.1.120"/>
    </reaction>
</comment>
<evidence type="ECO:0000256" key="8">
    <source>
        <dbReference type="PIRSR" id="PIRSR004762-2"/>
    </source>
</evidence>
<dbReference type="SMART" id="SM00729">
    <property type="entry name" value="Elp3"/>
    <property type="match status" value="1"/>
</dbReference>
<proteinExistence type="inferred from homology"/>
<keyword evidence="3 6" id="KW-0479">Metal-binding</keyword>
<dbReference type="InterPro" id="IPR045567">
    <property type="entry name" value="CofH/MnqC-like_C"/>
</dbReference>
<dbReference type="SFLD" id="SFLDS00029">
    <property type="entry name" value="Radical_SAM"/>
    <property type="match status" value="1"/>
</dbReference>
<evidence type="ECO:0000256" key="4">
    <source>
        <dbReference type="ARBA" id="ARBA00023004"/>
    </source>
</evidence>
<reference evidence="10 11" key="1">
    <citation type="submission" date="2019-01" db="EMBL/GenBank/DDBJ databases">
        <title>Insights into ecological role of a new deltaproteobacterial order Candidatus Sinidesulfobacterales (Sva0485) by metagenomics and metatranscriptomics.</title>
        <authorList>
            <person name="Tan S."/>
            <person name="Liu J."/>
            <person name="Fang Y."/>
            <person name="Hedlund B.P."/>
            <person name="Lian Z.H."/>
            <person name="Huang L.Y."/>
            <person name="Li J.T."/>
            <person name="Huang L.N."/>
            <person name="Li W.J."/>
            <person name="Jiang H.C."/>
            <person name="Dong H.L."/>
            <person name="Shu W.S."/>
        </authorList>
    </citation>
    <scope>NUCLEOTIDE SEQUENCE [LARGE SCALE GENOMIC DNA]</scope>
    <source>
        <strain evidence="10">AP3</strain>
    </source>
</reference>
<comment type="cofactor">
    <cofactor evidence="6 7">
        <name>[4Fe-4S] cluster</name>
        <dbReference type="ChEBI" id="CHEBI:49883"/>
    </cofactor>
    <text evidence="6 7">Binds 1 [4Fe-4S] cluster. The cluster is coordinated with 3 cysteines and an exchangeable S-adenosyl-L-methionine.</text>
</comment>
<dbReference type="GO" id="GO:0005506">
    <property type="term" value="F:iron ion binding"/>
    <property type="evidence" value="ECO:0007669"/>
    <property type="project" value="UniProtKB-UniRule"/>
</dbReference>
<dbReference type="SFLD" id="SFLDF00342">
    <property type="entry name" value="cyclic_dehypoxanthine_futalosi"/>
    <property type="match status" value="1"/>
</dbReference>
<gene>
    <name evidence="6 10" type="primary">mqnE</name>
    <name evidence="10" type="ORF">EVJ47_07610</name>
</gene>
<dbReference type="Gene3D" id="3.20.20.70">
    <property type="entry name" value="Aldolase class I"/>
    <property type="match status" value="1"/>
</dbReference>
<evidence type="ECO:0000256" key="6">
    <source>
        <dbReference type="HAMAP-Rule" id="MF_00993"/>
    </source>
</evidence>
<keyword evidence="6" id="KW-0808">Transferase</keyword>
<dbReference type="Pfam" id="PF04055">
    <property type="entry name" value="Radical_SAM"/>
    <property type="match status" value="1"/>
</dbReference>
<dbReference type="SFLD" id="SFLDF00343">
    <property type="entry name" value="aminofutalosine_synthase_(mqnE"/>
    <property type="match status" value="1"/>
</dbReference>
<dbReference type="UniPathway" id="UPA00079"/>
<dbReference type="Pfam" id="PF19288">
    <property type="entry name" value="CofH_C"/>
    <property type="match status" value="1"/>
</dbReference>
<dbReference type="GO" id="GO:0009234">
    <property type="term" value="P:menaquinone biosynthetic process"/>
    <property type="evidence" value="ECO:0007669"/>
    <property type="project" value="UniProtKB-UniRule"/>
</dbReference>
<accession>A0A519BAG1</accession>
<comment type="function">
    <text evidence="6">Radical SAM enzyme that catalyzes the addition of the adenosyl radical to the double bond of 3-[(1-carboxyvinyl)oxy]benzoate, leading to aminodeoxyfutalosine (AFL), a key intermediate in the formation of menaquinone (MK, vitamin K2) from chorismate.</text>
</comment>
<feature type="binding site" evidence="8">
    <location>
        <position position="76"/>
    </location>
    <ligand>
        <name>S-adenosyl-L-methionine</name>
        <dbReference type="ChEBI" id="CHEBI:59789"/>
    </ligand>
</feature>
<comment type="similarity">
    <text evidence="6">Belongs to the radical SAM superfamily. MqnE family.</text>
</comment>
<dbReference type="Proteomes" id="UP000320813">
    <property type="component" value="Unassembled WGS sequence"/>
</dbReference>
<dbReference type="NCBIfam" id="TIGR03700">
    <property type="entry name" value="mena_SCO4494"/>
    <property type="match status" value="1"/>
</dbReference>
<evidence type="ECO:0000256" key="5">
    <source>
        <dbReference type="ARBA" id="ARBA00023014"/>
    </source>
</evidence>
<sequence>MNKAIENKTFDLIREKVYNNIRLSADDALFLFKTDDLIALGELANFKNRQINGNRVYYIVNIHINYTNICVNRCAFCAFYRNGKEIDAYTMNTYEIIEYIKINYKANNFREVHIVGGLHPSLPYSFYTGMICGIKKEFPNLLIQAFTAVEIDYLSKISGLSVDEVLSDLKDSGLDSLPGGGAEIFNPVIRKRLCPQKISGERWIQIHKTAHSLGIPSNASMLYGVKESYEDRVSHLDAIRNAQDETNGFKSFIPFAFQPKNTAVKNSNLTSGYDDLKMIAVSRLFLDNFKHIKTFFVNLGINLAQVSLSFGADDFDGTLIEEKISHDAGSTNPAGLSVKMVKKIIEETGNIPTERDTLYNAVFS</sequence>
<dbReference type="AlphaFoldDB" id="A0A519BAG1"/>
<dbReference type="SFLD" id="SFLDG01389">
    <property type="entry name" value="menaquinone_synthsis_involved"/>
    <property type="match status" value="1"/>
</dbReference>
<evidence type="ECO:0000256" key="7">
    <source>
        <dbReference type="PIRSR" id="PIRSR004762-1"/>
    </source>
</evidence>
<organism evidence="10 11">
    <name type="scientific">Candidatus Acidulodesulfobacterium ferriphilum</name>
    <dbReference type="NCBI Taxonomy" id="2597223"/>
    <lineage>
        <taxon>Bacteria</taxon>
        <taxon>Deltaproteobacteria</taxon>
        <taxon>Candidatus Acidulodesulfobacterales</taxon>
        <taxon>Candidatus Acidulodesulfobacterium</taxon>
    </lineage>
</organism>
<dbReference type="GO" id="GO:0102573">
    <property type="term" value="F:aminodeoxyfutalosine synthase activity"/>
    <property type="evidence" value="ECO:0007669"/>
    <property type="project" value="UniProtKB-EC"/>
</dbReference>
<keyword evidence="4 6" id="KW-0408">Iron</keyword>
<dbReference type="EC" id="2.5.1.120" evidence="6"/>
<evidence type="ECO:0000259" key="9">
    <source>
        <dbReference type="PROSITE" id="PS51918"/>
    </source>
</evidence>
<comment type="pathway">
    <text evidence="6">Quinol/quinone metabolism; menaquinone biosynthesis.</text>
</comment>
<dbReference type="InterPro" id="IPR058240">
    <property type="entry name" value="rSAM_sf"/>
</dbReference>
<feature type="domain" description="Radical SAM core" evidence="9">
    <location>
        <begin position="56"/>
        <end position="286"/>
    </location>
</feature>
<keyword evidence="5 6" id="KW-0411">Iron-sulfur</keyword>
<dbReference type="GO" id="GO:0044689">
    <property type="term" value="F:7,8-didemethyl-8-hydroxy-5-deazariboflavin synthase activity"/>
    <property type="evidence" value="ECO:0007669"/>
    <property type="project" value="TreeGrafter"/>
</dbReference>